<keyword evidence="12 15" id="KW-0460">Magnesium</keyword>
<dbReference type="NCBIfam" id="TIGR01418">
    <property type="entry name" value="PEP_synth"/>
    <property type="match status" value="1"/>
</dbReference>
<dbReference type="SUPFAM" id="SSF51621">
    <property type="entry name" value="Phosphoenolpyruvate/pyruvate domain"/>
    <property type="match status" value="1"/>
</dbReference>
<evidence type="ECO:0000259" key="17">
    <source>
        <dbReference type="Pfam" id="PF01326"/>
    </source>
</evidence>
<dbReference type="EC" id="2.7.9.2" evidence="5 15"/>
<evidence type="ECO:0000256" key="9">
    <source>
        <dbReference type="ARBA" id="ARBA00022741"/>
    </source>
</evidence>
<dbReference type="SUPFAM" id="SSF56059">
    <property type="entry name" value="Glutathione synthetase ATP-binding domain-like"/>
    <property type="match status" value="1"/>
</dbReference>
<sequence>MTKKGKRRSGRRRPVGRFVYPFGKLDMGDVGLVGGKNASLGEMFRHLSRRGVKVPDGFAVGSDAYWHFIDGAGLRDRIAAALKGLDATDVKELAKRGKLVREMILKAEMPADLTKSVLTAYHRLSAKYGTNDCDVAVRSSATAEDLPGASFAGQQETFLNVRGETALLDAVRRCFASLFTNRAIAYRQEKGFDHLKVALSVGVQKMVRSDLASAGVMFTVDTESGFRDVVLINAAYGLGESVVQGKVNPDQYFVFKPPLLEGKRPIVGKDIGDKETRIEYAAKGDSPVREVPVPARKRRLFCLTDDEVLQLAEWGVVIEQYYSRLVGHDQPMDIEWAKDGQTGELFIVQARPETVQSERDHNVLEEYRLKESGRVLVSGLSVGFRIGQGKVRIVRNAGDMSKFRTGEVLVTEMTDPDWVPIMKRASAIITESGGRTCHAAIVSRELGTPAVVGVSGATSTLKDGQEVTVSCAEGEDGRIYAGLLPFEVKRTKLRGFKKPQTQVMMNVGEPDLAFEFSFIPNAGVGLARTEFIFTNFIKAHPLALLHYDQLGTKDRRAIDELTLAYDSREEFFISRLAEGIGRLAAAFWPNDVIVRSSDFKSNEYAGLIGGRTFEPEESNPMIGWRGASRYYGPKYEPAFLLECEAFRRVREVMGLTNVVVMIPFCRTPEEGKQVLKTMAKAGLKRGKNGLRVYVMVEIPSNVILADKFAEVFDGFSIGSNDLTQLTLGVDRDSELVSHLYDERNPAVLESIRSVIRTAKQQGVKIGICGQAPSDYPEFAEFLVREGIDSISLNPDTVLKTSVRLRKFEERLKRERRPRV</sequence>
<evidence type="ECO:0000256" key="4">
    <source>
        <dbReference type="ARBA" id="ARBA00007837"/>
    </source>
</evidence>
<comment type="pathway">
    <text evidence="3 15">Carbohydrate biosynthesis; gluconeogenesis.</text>
</comment>
<dbReference type="InterPro" id="IPR008279">
    <property type="entry name" value="PEP-util_enz_mobile_dom"/>
</dbReference>
<dbReference type="Gene3D" id="3.50.30.10">
    <property type="entry name" value="Phosphohistidine domain"/>
    <property type="match status" value="1"/>
</dbReference>
<comment type="similarity">
    <text evidence="4 15">Belongs to the PEP-utilizing enzyme family.</text>
</comment>
<evidence type="ECO:0000256" key="7">
    <source>
        <dbReference type="ARBA" id="ARBA00022679"/>
    </source>
</evidence>
<keyword evidence="7 15" id="KW-0808">Transferase</keyword>
<evidence type="ECO:0000256" key="5">
    <source>
        <dbReference type="ARBA" id="ARBA00011996"/>
    </source>
</evidence>
<evidence type="ECO:0000256" key="12">
    <source>
        <dbReference type="ARBA" id="ARBA00022842"/>
    </source>
</evidence>
<evidence type="ECO:0000256" key="3">
    <source>
        <dbReference type="ARBA" id="ARBA00004742"/>
    </source>
</evidence>
<dbReference type="UniPathway" id="UPA00138"/>
<dbReference type="PANTHER" id="PTHR43030">
    <property type="entry name" value="PHOSPHOENOLPYRUVATE SYNTHASE"/>
    <property type="match status" value="1"/>
</dbReference>
<evidence type="ECO:0000256" key="2">
    <source>
        <dbReference type="ARBA" id="ARBA00002988"/>
    </source>
</evidence>
<keyword evidence="10 15" id="KW-0418">Kinase</keyword>
<evidence type="ECO:0000256" key="1">
    <source>
        <dbReference type="ARBA" id="ARBA00001946"/>
    </source>
</evidence>
<evidence type="ECO:0000256" key="15">
    <source>
        <dbReference type="PIRNR" id="PIRNR000854"/>
    </source>
</evidence>
<comment type="cofactor">
    <cofactor evidence="1 15">
        <name>Mg(2+)</name>
        <dbReference type="ChEBI" id="CHEBI:18420"/>
    </cofactor>
</comment>
<dbReference type="InterPro" id="IPR036637">
    <property type="entry name" value="Phosphohistidine_dom_sf"/>
</dbReference>
<name>A0A2M7QB25_9BACT</name>
<evidence type="ECO:0000256" key="13">
    <source>
        <dbReference type="ARBA" id="ARBA00033470"/>
    </source>
</evidence>
<gene>
    <name evidence="19" type="ORF">COY93_02040</name>
</gene>
<comment type="catalytic activity">
    <reaction evidence="14 15">
        <text>pyruvate + ATP + H2O = phosphoenolpyruvate + AMP + phosphate + 2 H(+)</text>
        <dbReference type="Rhea" id="RHEA:11364"/>
        <dbReference type="ChEBI" id="CHEBI:15361"/>
        <dbReference type="ChEBI" id="CHEBI:15377"/>
        <dbReference type="ChEBI" id="CHEBI:15378"/>
        <dbReference type="ChEBI" id="CHEBI:30616"/>
        <dbReference type="ChEBI" id="CHEBI:43474"/>
        <dbReference type="ChEBI" id="CHEBI:58702"/>
        <dbReference type="ChEBI" id="CHEBI:456215"/>
        <dbReference type="EC" id="2.7.9.2"/>
    </reaction>
</comment>
<dbReference type="PANTHER" id="PTHR43030:SF1">
    <property type="entry name" value="PHOSPHOENOLPYRUVATE SYNTHASE"/>
    <property type="match status" value="1"/>
</dbReference>
<dbReference type="PIRSF" id="PIRSF000854">
    <property type="entry name" value="PEP_synthase"/>
    <property type="match status" value="1"/>
</dbReference>
<evidence type="ECO:0000259" key="18">
    <source>
        <dbReference type="Pfam" id="PF02896"/>
    </source>
</evidence>
<evidence type="ECO:0000256" key="10">
    <source>
        <dbReference type="ARBA" id="ARBA00022777"/>
    </source>
</evidence>
<dbReference type="Pfam" id="PF01326">
    <property type="entry name" value="PPDK_N"/>
    <property type="match status" value="1"/>
</dbReference>
<dbReference type="EMBL" id="PFLC01000027">
    <property type="protein sequence ID" value="PIY62758.1"/>
    <property type="molecule type" value="Genomic_DNA"/>
</dbReference>
<comment type="caution">
    <text evidence="19">The sequence shown here is derived from an EMBL/GenBank/DDBJ whole genome shotgun (WGS) entry which is preliminary data.</text>
</comment>
<evidence type="ECO:0000259" key="16">
    <source>
        <dbReference type="Pfam" id="PF00391"/>
    </source>
</evidence>
<keyword evidence="19" id="KW-0670">Pyruvate</keyword>
<dbReference type="GO" id="GO:0046872">
    <property type="term" value="F:metal ion binding"/>
    <property type="evidence" value="ECO:0007669"/>
    <property type="project" value="UniProtKB-KW"/>
</dbReference>
<feature type="domain" description="PEP-utilising enzyme C-terminal" evidence="18">
    <location>
        <begin position="499"/>
        <end position="807"/>
    </location>
</feature>
<accession>A0A2M7QB25</accession>
<dbReference type="Proteomes" id="UP000230973">
    <property type="component" value="Unassembled WGS sequence"/>
</dbReference>
<keyword evidence="11 15" id="KW-0067">ATP-binding</keyword>
<dbReference type="Gene3D" id="3.30.1490.20">
    <property type="entry name" value="ATP-grasp fold, A domain"/>
    <property type="match status" value="1"/>
</dbReference>
<evidence type="ECO:0000256" key="11">
    <source>
        <dbReference type="ARBA" id="ARBA00022840"/>
    </source>
</evidence>
<evidence type="ECO:0000256" key="6">
    <source>
        <dbReference type="ARBA" id="ARBA00021623"/>
    </source>
</evidence>
<feature type="domain" description="PEP-utilising enzyme mobile" evidence="16">
    <location>
        <begin position="404"/>
        <end position="474"/>
    </location>
</feature>
<evidence type="ECO:0000256" key="14">
    <source>
        <dbReference type="ARBA" id="ARBA00047700"/>
    </source>
</evidence>
<feature type="domain" description="Pyruvate phosphate dikinase AMP/ATP-binding" evidence="17">
    <location>
        <begin position="31"/>
        <end position="368"/>
    </location>
</feature>
<protein>
    <recommendedName>
        <fullName evidence="6 15">Phosphoenolpyruvate synthase</fullName>
        <shortName evidence="15">PEP synthase</shortName>
        <ecNumber evidence="5 15">2.7.9.2</ecNumber>
    </recommendedName>
    <alternativeName>
        <fullName evidence="13 15">Pyruvate, water dikinase</fullName>
    </alternativeName>
</protein>
<dbReference type="InterPro" id="IPR006319">
    <property type="entry name" value="PEP_synth"/>
</dbReference>
<keyword evidence="9 15" id="KW-0547">Nucleotide-binding</keyword>
<keyword evidence="8 15" id="KW-0479">Metal-binding</keyword>
<dbReference type="InterPro" id="IPR023151">
    <property type="entry name" value="PEP_util_CS"/>
</dbReference>
<dbReference type="InterPro" id="IPR018274">
    <property type="entry name" value="PEP_util_AS"/>
</dbReference>
<organism evidence="19 20">
    <name type="scientific">Candidatus Uhrbacteria bacterium CG_4_10_14_0_8_um_filter_58_22</name>
    <dbReference type="NCBI Taxonomy" id="1975029"/>
    <lineage>
        <taxon>Bacteria</taxon>
        <taxon>Candidatus Uhriibacteriota</taxon>
    </lineage>
</organism>
<dbReference type="GO" id="GO:0008986">
    <property type="term" value="F:pyruvate, water dikinase activity"/>
    <property type="evidence" value="ECO:0007669"/>
    <property type="project" value="UniProtKB-EC"/>
</dbReference>
<dbReference type="InterPro" id="IPR000121">
    <property type="entry name" value="PEP_util_C"/>
</dbReference>
<dbReference type="Gene3D" id="3.30.470.20">
    <property type="entry name" value="ATP-grasp fold, B domain"/>
    <property type="match status" value="1"/>
</dbReference>
<dbReference type="InterPro" id="IPR002192">
    <property type="entry name" value="PPDK_AMP/ATP-bd"/>
</dbReference>
<dbReference type="InterPro" id="IPR013815">
    <property type="entry name" value="ATP_grasp_subdomain_1"/>
</dbReference>
<dbReference type="PROSITE" id="PS00370">
    <property type="entry name" value="PEP_ENZYMES_PHOS_SITE"/>
    <property type="match status" value="1"/>
</dbReference>
<dbReference type="Pfam" id="PF00391">
    <property type="entry name" value="PEP-utilizers"/>
    <property type="match status" value="1"/>
</dbReference>
<dbReference type="Pfam" id="PF02896">
    <property type="entry name" value="PEP-utilizers_C"/>
    <property type="match status" value="1"/>
</dbReference>
<reference evidence="20" key="1">
    <citation type="submission" date="2017-09" db="EMBL/GenBank/DDBJ databases">
        <title>Depth-based differentiation of microbial function through sediment-hosted aquifers and enrichment of novel symbionts in the deep terrestrial subsurface.</title>
        <authorList>
            <person name="Probst A.J."/>
            <person name="Ladd B."/>
            <person name="Jarett J.K."/>
            <person name="Geller-Mcgrath D.E."/>
            <person name="Sieber C.M.K."/>
            <person name="Emerson J.B."/>
            <person name="Anantharaman K."/>
            <person name="Thomas B.C."/>
            <person name="Malmstrom R."/>
            <person name="Stieglmeier M."/>
            <person name="Klingl A."/>
            <person name="Woyke T."/>
            <person name="Ryan C.M."/>
            <person name="Banfield J.F."/>
        </authorList>
    </citation>
    <scope>NUCLEOTIDE SEQUENCE [LARGE SCALE GENOMIC DNA]</scope>
</reference>
<evidence type="ECO:0000313" key="19">
    <source>
        <dbReference type="EMBL" id="PIY62758.1"/>
    </source>
</evidence>
<evidence type="ECO:0000256" key="8">
    <source>
        <dbReference type="ARBA" id="ARBA00022723"/>
    </source>
</evidence>
<dbReference type="AlphaFoldDB" id="A0A2M7QB25"/>
<evidence type="ECO:0000313" key="20">
    <source>
        <dbReference type="Proteomes" id="UP000230973"/>
    </source>
</evidence>
<dbReference type="NCBIfam" id="NF005057">
    <property type="entry name" value="PRK06464.1"/>
    <property type="match status" value="1"/>
</dbReference>
<proteinExistence type="inferred from homology"/>
<dbReference type="InterPro" id="IPR040442">
    <property type="entry name" value="Pyrv_kinase-like_dom_sf"/>
</dbReference>
<dbReference type="SUPFAM" id="SSF52009">
    <property type="entry name" value="Phosphohistidine domain"/>
    <property type="match status" value="1"/>
</dbReference>
<dbReference type="InterPro" id="IPR015813">
    <property type="entry name" value="Pyrv/PenolPyrv_kinase-like_dom"/>
</dbReference>
<dbReference type="GO" id="GO:0005524">
    <property type="term" value="F:ATP binding"/>
    <property type="evidence" value="ECO:0007669"/>
    <property type="project" value="UniProtKB-KW"/>
</dbReference>
<comment type="function">
    <text evidence="2 15">Catalyzes the phosphorylation of pyruvate to phosphoenolpyruvate.</text>
</comment>
<dbReference type="FunFam" id="3.30.470.20:FF:000017">
    <property type="entry name" value="Phosphoenolpyruvate synthase"/>
    <property type="match status" value="1"/>
</dbReference>
<dbReference type="Gene3D" id="3.20.20.60">
    <property type="entry name" value="Phosphoenolpyruvate-binding domains"/>
    <property type="match status" value="1"/>
</dbReference>
<dbReference type="GO" id="GO:0006094">
    <property type="term" value="P:gluconeogenesis"/>
    <property type="evidence" value="ECO:0007669"/>
    <property type="project" value="UniProtKB-UniPathway"/>
</dbReference>
<dbReference type="PROSITE" id="PS00742">
    <property type="entry name" value="PEP_ENZYMES_2"/>
    <property type="match status" value="1"/>
</dbReference>
<dbReference type="FunFam" id="3.30.1490.20:FF:000010">
    <property type="entry name" value="Phosphoenolpyruvate synthase"/>
    <property type="match status" value="1"/>
</dbReference>